<proteinExistence type="predicted"/>
<dbReference type="RefSeq" id="WP_025833114.1">
    <property type="nucleotide sequence ID" value="NZ_FQZN01000022.1"/>
</dbReference>
<dbReference type="InterPro" id="IPR025665">
    <property type="entry name" value="Beta-barrel_OMP_2"/>
</dbReference>
<organism evidence="3 4">
    <name type="scientific">Bacteroides stercorirosoris</name>
    <dbReference type="NCBI Taxonomy" id="871324"/>
    <lineage>
        <taxon>Bacteria</taxon>
        <taxon>Pseudomonadati</taxon>
        <taxon>Bacteroidota</taxon>
        <taxon>Bacteroidia</taxon>
        <taxon>Bacteroidales</taxon>
        <taxon>Bacteroidaceae</taxon>
        <taxon>Bacteroides</taxon>
    </lineage>
</organism>
<feature type="signal peptide" evidence="1">
    <location>
        <begin position="1"/>
        <end position="19"/>
    </location>
</feature>
<keyword evidence="1" id="KW-0732">Signal</keyword>
<dbReference type="eggNOG" id="COG3637">
    <property type="taxonomic scope" value="Bacteria"/>
</dbReference>
<dbReference type="GeneID" id="92713467"/>
<protein>
    <submittedName>
        <fullName evidence="3">Outer membrane protein beta-barrel domain-containing protein</fullName>
    </submittedName>
</protein>
<dbReference type="AlphaFoldDB" id="A0A1M6IEH1"/>
<reference evidence="4" key="1">
    <citation type="submission" date="2016-11" db="EMBL/GenBank/DDBJ databases">
        <authorList>
            <person name="Varghese N."/>
            <person name="Submissions S."/>
        </authorList>
    </citation>
    <scope>NUCLEOTIDE SEQUENCE [LARGE SCALE GENOMIC DNA]</scope>
    <source>
        <strain evidence="4">DSM 26884</strain>
    </source>
</reference>
<name>A0A1M6IEH1_9BACE</name>
<evidence type="ECO:0000259" key="2">
    <source>
        <dbReference type="Pfam" id="PF13568"/>
    </source>
</evidence>
<sequence>MKQTILTVFFSIIALGATAQSPISFQVKAGVGTSNFWGENVESNTRIAYKAGVGMNYELNRTWVFQPSLNFVSIGAREDIEYVGKADMNELYIQLPVMMAARLHLGKDYSASLSAGPYIAYGVGGKTSGEMQEQYDYSSSVHHGGSGYRFRLDTFGNMIDDNMGNKRFDAGLMFALNFEYHKFIFGAELQLGMIKVNDQLDNLLQNSGIEKFSPKNLASFFTVGYRF</sequence>
<keyword evidence="4" id="KW-1185">Reference proteome</keyword>
<evidence type="ECO:0000313" key="3">
    <source>
        <dbReference type="EMBL" id="SHJ32852.1"/>
    </source>
</evidence>
<accession>A0A1M6IEH1</accession>
<dbReference type="Proteomes" id="UP000184192">
    <property type="component" value="Unassembled WGS sequence"/>
</dbReference>
<feature type="domain" description="Outer membrane protein beta-barrel" evidence="2">
    <location>
        <begin position="19"/>
        <end position="194"/>
    </location>
</feature>
<feature type="chain" id="PRO_5009918401" evidence="1">
    <location>
        <begin position="20"/>
        <end position="227"/>
    </location>
</feature>
<evidence type="ECO:0000313" key="4">
    <source>
        <dbReference type="Proteomes" id="UP000184192"/>
    </source>
</evidence>
<dbReference type="Pfam" id="PF13568">
    <property type="entry name" value="OMP_b-brl_2"/>
    <property type="match status" value="1"/>
</dbReference>
<dbReference type="EMBL" id="FQZN01000022">
    <property type="protein sequence ID" value="SHJ32852.1"/>
    <property type="molecule type" value="Genomic_DNA"/>
</dbReference>
<evidence type="ECO:0000256" key="1">
    <source>
        <dbReference type="SAM" id="SignalP"/>
    </source>
</evidence>
<gene>
    <name evidence="3" type="ORF">SAMN05444350_12277</name>
</gene>